<name>A0A2R5FK86_NOSCO</name>
<keyword evidence="3" id="KW-1185">Reference proteome</keyword>
<evidence type="ECO:0000313" key="3">
    <source>
        <dbReference type="Proteomes" id="UP000245124"/>
    </source>
</evidence>
<dbReference type="AlphaFoldDB" id="A0A2R5FK86"/>
<gene>
    <name evidence="2" type="ORF">NIES4072_15200</name>
</gene>
<dbReference type="Proteomes" id="UP000245124">
    <property type="component" value="Unassembled WGS sequence"/>
</dbReference>
<feature type="coiled-coil region" evidence="1">
    <location>
        <begin position="60"/>
        <end position="87"/>
    </location>
</feature>
<reference evidence="2 3" key="1">
    <citation type="submission" date="2017-06" db="EMBL/GenBank/DDBJ databases">
        <title>Genome sequencing of cyanobaciteial culture collection at National Institute for Environmental Studies (NIES).</title>
        <authorList>
            <person name="Hirose Y."/>
            <person name="Shimura Y."/>
            <person name="Fujisawa T."/>
            <person name="Nakamura Y."/>
            <person name="Kawachi M."/>
        </authorList>
    </citation>
    <scope>NUCLEOTIDE SEQUENCE [LARGE SCALE GENOMIC DNA]</scope>
    <source>
        <strain evidence="2 3">NIES-4072</strain>
    </source>
</reference>
<proteinExistence type="predicted"/>
<organism evidence="2 3">
    <name type="scientific">Nostoc commune NIES-4072</name>
    <dbReference type="NCBI Taxonomy" id="2005467"/>
    <lineage>
        <taxon>Bacteria</taxon>
        <taxon>Bacillati</taxon>
        <taxon>Cyanobacteriota</taxon>
        <taxon>Cyanophyceae</taxon>
        <taxon>Nostocales</taxon>
        <taxon>Nostocaceae</taxon>
        <taxon>Nostoc</taxon>
    </lineage>
</organism>
<dbReference type="EMBL" id="BDUD01000001">
    <property type="protein sequence ID" value="GBG17858.1"/>
    <property type="molecule type" value="Genomic_DNA"/>
</dbReference>
<keyword evidence="1" id="KW-0175">Coiled coil</keyword>
<accession>A0A2R5FK86</accession>
<sequence length="121" mass="13495">MLEPGKLGSIINGLLILTLLASCSGKSSVEDMDKETQNISSWVATENMIGDAWIRNIVPNKYAEQTLKKSTEELRKEKDKIDKIKLSKDVTEHDKSLLLAEVIHLANKTEEMSRAVGEKIV</sequence>
<dbReference type="PROSITE" id="PS51257">
    <property type="entry name" value="PROKAR_LIPOPROTEIN"/>
    <property type="match status" value="1"/>
</dbReference>
<dbReference type="OrthoDB" id="488606at2"/>
<dbReference type="RefSeq" id="WP_109007982.1">
    <property type="nucleotide sequence ID" value="NZ_BDUD01000001.1"/>
</dbReference>
<protein>
    <submittedName>
        <fullName evidence="2">Uncharacterized protein</fullName>
    </submittedName>
</protein>
<comment type="caution">
    <text evidence="2">The sequence shown here is derived from an EMBL/GenBank/DDBJ whole genome shotgun (WGS) entry which is preliminary data.</text>
</comment>
<evidence type="ECO:0000313" key="2">
    <source>
        <dbReference type="EMBL" id="GBG17858.1"/>
    </source>
</evidence>
<evidence type="ECO:0000256" key="1">
    <source>
        <dbReference type="SAM" id="Coils"/>
    </source>
</evidence>